<protein>
    <submittedName>
        <fullName evidence="1">WXG100 family type VII secretion target</fullName>
    </submittedName>
</protein>
<dbReference type="InterPro" id="IPR036689">
    <property type="entry name" value="ESAT-6-like_sf"/>
</dbReference>
<sequence length="111" mass="11543">MSGDQLRAALPELRGSASRFDGAATVVGEVLQLLATQVDSEGACWGHDEPGSAFSDGVGYAQSRQNAHAALQAMRQQLTAVAGKVRDTAELLDTEDRATAETIAAPAKGLF</sequence>
<evidence type="ECO:0000313" key="1">
    <source>
        <dbReference type="EMBL" id="MDG3013301.1"/>
    </source>
</evidence>
<name>A0A9X4LX86_9ACTN</name>
<organism evidence="1 2">
    <name type="scientific">Speluncibacter jeojiensis</name>
    <dbReference type="NCBI Taxonomy" id="2710754"/>
    <lineage>
        <taxon>Bacteria</taxon>
        <taxon>Bacillati</taxon>
        <taxon>Actinomycetota</taxon>
        <taxon>Actinomycetes</taxon>
        <taxon>Mycobacteriales</taxon>
        <taxon>Speluncibacteraceae</taxon>
        <taxon>Speluncibacter</taxon>
    </lineage>
</organism>
<proteinExistence type="predicted"/>
<reference evidence="1" key="1">
    <citation type="submission" date="2022-08" db="EMBL/GenBank/DDBJ databases">
        <title>Genome analysis of Corynebacteriales strain.</title>
        <authorList>
            <person name="Lee S.D."/>
        </authorList>
    </citation>
    <scope>NUCLEOTIDE SEQUENCE</scope>
    <source>
        <strain evidence="1">D3-21</strain>
    </source>
</reference>
<dbReference type="Proteomes" id="UP001152755">
    <property type="component" value="Unassembled WGS sequence"/>
</dbReference>
<accession>A0A9X4LX86</accession>
<dbReference type="Gene3D" id="1.10.287.1060">
    <property type="entry name" value="ESAT-6-like"/>
    <property type="match status" value="1"/>
</dbReference>
<comment type="caution">
    <text evidence="1">The sequence shown here is derived from an EMBL/GenBank/DDBJ whole genome shotgun (WGS) entry which is preliminary data.</text>
</comment>
<keyword evidence="2" id="KW-1185">Reference proteome</keyword>
<dbReference type="RefSeq" id="WP_277834253.1">
    <property type="nucleotide sequence ID" value="NZ_JAAIVF010000006.1"/>
</dbReference>
<dbReference type="AlphaFoldDB" id="A0A9X4LX86"/>
<gene>
    <name evidence="1" type="ORF">NVS88_01870</name>
</gene>
<evidence type="ECO:0000313" key="2">
    <source>
        <dbReference type="Proteomes" id="UP001152755"/>
    </source>
</evidence>
<dbReference type="SUPFAM" id="SSF140453">
    <property type="entry name" value="EsxAB dimer-like"/>
    <property type="match status" value="1"/>
</dbReference>
<dbReference type="EMBL" id="JANRHA010000001">
    <property type="protein sequence ID" value="MDG3013301.1"/>
    <property type="molecule type" value="Genomic_DNA"/>
</dbReference>